<dbReference type="RefSeq" id="WP_116061094.1">
    <property type="nucleotide sequence ID" value="NZ_QRDZ01000009.1"/>
</dbReference>
<keyword evidence="4" id="KW-1185">Reference proteome</keyword>
<dbReference type="EMBL" id="QRDZ01000009">
    <property type="protein sequence ID" value="RED77475.1"/>
    <property type="molecule type" value="Genomic_DNA"/>
</dbReference>
<keyword evidence="1" id="KW-0472">Membrane</keyword>
<dbReference type="Pfam" id="PF11127">
    <property type="entry name" value="YgaP-like_TM"/>
    <property type="match status" value="1"/>
</dbReference>
<evidence type="ECO:0000259" key="2">
    <source>
        <dbReference type="Pfam" id="PF11127"/>
    </source>
</evidence>
<evidence type="ECO:0000256" key="1">
    <source>
        <dbReference type="SAM" id="Phobius"/>
    </source>
</evidence>
<reference evidence="3 4" key="1">
    <citation type="submission" date="2018-07" db="EMBL/GenBank/DDBJ databases">
        <title>Genomic Encyclopedia of Type Strains, Phase III (KMG-III): the genomes of soil and plant-associated and newly described type strains.</title>
        <authorList>
            <person name="Whitman W."/>
        </authorList>
    </citation>
    <scope>NUCLEOTIDE SEQUENCE [LARGE SCALE GENOMIC DNA]</scope>
    <source>
        <strain evidence="3 4">CECT 7287</strain>
    </source>
</reference>
<keyword evidence="1" id="KW-0812">Transmembrane</keyword>
<proteinExistence type="predicted"/>
<protein>
    <submittedName>
        <fullName evidence="3">DUF2892 family protein</fullName>
    </submittedName>
</protein>
<dbReference type="AlphaFoldDB" id="A0A3D9JU79"/>
<comment type="caution">
    <text evidence="3">The sequence shown here is derived from an EMBL/GenBank/DDBJ whole genome shotgun (WGS) entry which is preliminary data.</text>
</comment>
<evidence type="ECO:0000313" key="4">
    <source>
        <dbReference type="Proteomes" id="UP000256977"/>
    </source>
</evidence>
<gene>
    <name evidence="3" type="ORF">DFP98_10986</name>
</gene>
<feature type="domain" description="Inner membrane protein YgaP-like transmembrane" evidence="2">
    <location>
        <begin position="1"/>
        <end position="61"/>
    </location>
</feature>
<sequence length="62" mass="6647">MKNVGTVDRVLRILVGLGVLSLFFLLEGGVKYVGLLGLAVLLTGLAGSCLMYRVMGFNTCKR</sequence>
<keyword evidence="1" id="KW-1133">Transmembrane helix</keyword>
<organism evidence="3 4">
    <name type="scientific">Cohnella phaseoli</name>
    <dbReference type="NCBI Taxonomy" id="456490"/>
    <lineage>
        <taxon>Bacteria</taxon>
        <taxon>Bacillati</taxon>
        <taxon>Bacillota</taxon>
        <taxon>Bacilli</taxon>
        <taxon>Bacillales</taxon>
        <taxon>Paenibacillaceae</taxon>
        <taxon>Cohnella</taxon>
    </lineage>
</organism>
<feature type="transmembrane region" description="Helical" evidence="1">
    <location>
        <begin position="9"/>
        <end position="26"/>
    </location>
</feature>
<evidence type="ECO:0000313" key="3">
    <source>
        <dbReference type="EMBL" id="RED77475.1"/>
    </source>
</evidence>
<name>A0A3D9JU79_9BACL</name>
<dbReference type="InterPro" id="IPR021309">
    <property type="entry name" value="YgaP-like_TM"/>
</dbReference>
<accession>A0A3D9JU79</accession>
<dbReference type="Proteomes" id="UP000256977">
    <property type="component" value="Unassembled WGS sequence"/>
</dbReference>
<feature type="transmembrane region" description="Helical" evidence="1">
    <location>
        <begin position="32"/>
        <end position="52"/>
    </location>
</feature>